<feature type="transmembrane region" description="Helical" evidence="1">
    <location>
        <begin position="96"/>
        <end position="114"/>
    </location>
</feature>
<keyword evidence="1" id="KW-1133">Transmembrane helix</keyword>
<feature type="transmembrane region" description="Helical" evidence="1">
    <location>
        <begin position="6"/>
        <end position="25"/>
    </location>
</feature>
<comment type="caution">
    <text evidence="2">The sequence shown here is derived from an EMBL/GenBank/DDBJ whole genome shotgun (WGS) entry which is preliminary data.</text>
</comment>
<name>A0ABT3NA25_9BACT</name>
<evidence type="ECO:0000256" key="1">
    <source>
        <dbReference type="SAM" id="Phobius"/>
    </source>
</evidence>
<dbReference type="EMBL" id="JAPFPW010000010">
    <property type="protein sequence ID" value="MCW7754304.1"/>
    <property type="molecule type" value="Genomic_DNA"/>
</dbReference>
<evidence type="ECO:0000313" key="2">
    <source>
        <dbReference type="EMBL" id="MCW7754304.1"/>
    </source>
</evidence>
<proteinExistence type="predicted"/>
<keyword evidence="1" id="KW-0472">Membrane</keyword>
<keyword evidence="1" id="KW-0812">Transmembrane</keyword>
<reference evidence="2 3" key="1">
    <citation type="submission" date="2022-11" db="EMBL/GenBank/DDBJ databases">
        <title>Desulfobotulus tamanensis H1 sp. nov. - anaerobic, alkaliphilic, sulphate reducing bacterium isolated from terrestrial mud volcano.</title>
        <authorList>
            <person name="Frolova A."/>
            <person name="Merkel A.Y."/>
            <person name="Slobodkin A.I."/>
        </authorList>
    </citation>
    <scope>NUCLEOTIDE SEQUENCE [LARGE SCALE GENOMIC DNA]</scope>
    <source>
        <strain evidence="2 3">H1</strain>
    </source>
</reference>
<keyword evidence="3" id="KW-1185">Reference proteome</keyword>
<dbReference type="RefSeq" id="WP_265425220.1">
    <property type="nucleotide sequence ID" value="NZ_JAPFPW010000010.1"/>
</dbReference>
<accession>A0ABT3NA25</accession>
<protein>
    <submittedName>
        <fullName evidence="2">Uncharacterized protein</fullName>
    </submittedName>
</protein>
<organism evidence="2 3">
    <name type="scientific">Desulfobotulus pelophilus</name>
    <dbReference type="NCBI Taxonomy" id="2823377"/>
    <lineage>
        <taxon>Bacteria</taxon>
        <taxon>Pseudomonadati</taxon>
        <taxon>Thermodesulfobacteriota</taxon>
        <taxon>Desulfobacteria</taxon>
        <taxon>Desulfobacterales</taxon>
        <taxon>Desulfobacteraceae</taxon>
        <taxon>Desulfobotulus</taxon>
    </lineage>
</organism>
<gene>
    <name evidence="2" type="ORF">OOT00_09925</name>
</gene>
<feature type="transmembrane region" description="Helical" evidence="1">
    <location>
        <begin position="46"/>
        <end position="70"/>
    </location>
</feature>
<sequence length="141" mass="15557">MNKFRIVLNVMLALAMFFSGLYLLGQDSFFLADRWNPEVGTLLEGAALYCLAVGLFLLGGFAGMVAYGWIKGSLTMPDKDTMRPHPSYKGLVIVRYWYWVLPAVVFIMLAFLQAGKAPNPSLQRTSQSCVSGTLHLDSASL</sequence>
<dbReference type="Proteomes" id="UP001209681">
    <property type="component" value="Unassembled WGS sequence"/>
</dbReference>
<evidence type="ECO:0000313" key="3">
    <source>
        <dbReference type="Proteomes" id="UP001209681"/>
    </source>
</evidence>